<dbReference type="Pfam" id="PF00160">
    <property type="entry name" value="Pro_isomerase"/>
    <property type="match status" value="1"/>
</dbReference>
<dbReference type="AlphaFoldDB" id="B8LL82"/>
<name>B8LL82_PICSI</name>
<dbReference type="FunFam" id="2.40.100.10:FF:000037">
    <property type="entry name" value="Peptidyl-prolyl cis-trans isomerase"/>
    <property type="match status" value="1"/>
</dbReference>
<proteinExistence type="evidence at transcript level"/>
<reference evidence="2" key="1">
    <citation type="submission" date="2007-06" db="EMBL/GenBank/DDBJ databases">
        <title>Full length cDNA sequences from Sitka Spruce (Picea sitchensis).</title>
        <authorList>
            <person name="Ralph S.G."/>
            <person name="Chun H.E."/>
            <person name="Liao N."/>
            <person name="Ali J."/>
            <person name="Reid K."/>
            <person name="Kolosova N."/>
            <person name="Cooper N."/>
            <person name="Cullis C."/>
            <person name="Jancsik S."/>
            <person name="Moore R."/>
            <person name="Mayo M."/>
            <person name="Wagner S."/>
            <person name="Holt R.A."/>
            <person name="Jones S.J.M."/>
            <person name="Marra M.A."/>
            <person name="Ritland C.E."/>
            <person name="Ritland K."/>
            <person name="Bohlmann J."/>
        </authorList>
    </citation>
    <scope>NUCLEOTIDE SEQUENCE</scope>
    <source>
        <tissue evidence="2">Green portion of the leader tissue</tissue>
    </source>
</reference>
<dbReference type="PANTHER" id="PTHR47875">
    <property type="entry name" value="PEPTIDYL-PROLYL CIS-TRANS ISOMERASE CYP28, CHLOROPLASTIC"/>
    <property type="match status" value="1"/>
</dbReference>
<evidence type="ECO:0000313" key="2">
    <source>
        <dbReference type="EMBL" id="ABR16412.1"/>
    </source>
</evidence>
<dbReference type="InterPro" id="IPR044178">
    <property type="entry name" value="CYP28-like"/>
</dbReference>
<dbReference type="PANTHER" id="PTHR47875:SF1">
    <property type="entry name" value="PEPTIDYL-PROLYL CIS-TRANS ISOMERASE CYP28, CHLOROPLASTIC"/>
    <property type="match status" value="1"/>
</dbReference>
<dbReference type="GO" id="GO:0009507">
    <property type="term" value="C:chloroplast"/>
    <property type="evidence" value="ECO:0007669"/>
    <property type="project" value="TreeGrafter"/>
</dbReference>
<sequence>MNLVTRLPFSPSARLPPIPRTSAHKFKITSSQVRIPVEPECPARAACGRRELVILTALAAAPARAEEEEAEVEEETVKSADTTITDRVFLDIAMCPTAFRQDRSSAASEDEERTAPVCAEAESLGRIVIGLYGKQVPRTVANFRAMCTEEAGATYEGSLIHKVMPGQYMVAGKQGRKEKGEVPPPPNLERNLETVESGAFRLRHAKPGTVSLCLSENDDEDEYRLSPDYRNVEFLITTGPAPCPQLDNKNIVFGTVLEGMDVVTAIAAVPTYRPAERIRQFNDFAEFLGDERAQNARNLWNRPIKSLLISSCGELKVAKPSLAPNLP</sequence>
<accession>B8LL82</accession>
<dbReference type="CDD" id="cd00317">
    <property type="entry name" value="cyclophilin"/>
    <property type="match status" value="1"/>
</dbReference>
<dbReference type="InterPro" id="IPR029000">
    <property type="entry name" value="Cyclophilin-like_dom_sf"/>
</dbReference>
<dbReference type="PROSITE" id="PS50072">
    <property type="entry name" value="CSA_PPIASE_2"/>
    <property type="match status" value="1"/>
</dbReference>
<organism evidence="2">
    <name type="scientific">Picea sitchensis</name>
    <name type="common">Sitka spruce</name>
    <name type="synonym">Pinus sitchensis</name>
    <dbReference type="NCBI Taxonomy" id="3332"/>
    <lineage>
        <taxon>Eukaryota</taxon>
        <taxon>Viridiplantae</taxon>
        <taxon>Streptophyta</taxon>
        <taxon>Embryophyta</taxon>
        <taxon>Tracheophyta</taxon>
        <taxon>Spermatophyta</taxon>
        <taxon>Pinopsida</taxon>
        <taxon>Pinidae</taxon>
        <taxon>Conifers I</taxon>
        <taxon>Pinales</taxon>
        <taxon>Pinaceae</taxon>
        <taxon>Picea</taxon>
    </lineage>
</organism>
<evidence type="ECO:0000259" key="1">
    <source>
        <dbReference type="PROSITE" id="PS50072"/>
    </source>
</evidence>
<feature type="domain" description="PPIase cyclophilin-type" evidence="1">
    <location>
        <begin position="114"/>
        <end position="314"/>
    </location>
</feature>
<dbReference type="InterPro" id="IPR002130">
    <property type="entry name" value="Cyclophilin-type_PPIase_dom"/>
</dbReference>
<protein>
    <recommendedName>
        <fullName evidence="1">PPIase cyclophilin-type domain-containing protein</fullName>
    </recommendedName>
</protein>
<dbReference type="SUPFAM" id="SSF50891">
    <property type="entry name" value="Cyclophilin-like"/>
    <property type="match status" value="1"/>
</dbReference>
<dbReference type="PRINTS" id="PR00153">
    <property type="entry name" value="CSAPPISMRASE"/>
</dbReference>
<dbReference type="EMBL" id="EF676512">
    <property type="protein sequence ID" value="ABR16412.1"/>
    <property type="molecule type" value="mRNA"/>
</dbReference>
<dbReference type="GO" id="GO:0003755">
    <property type="term" value="F:peptidyl-prolyl cis-trans isomerase activity"/>
    <property type="evidence" value="ECO:0007669"/>
    <property type="project" value="InterPro"/>
</dbReference>
<dbReference type="Gene3D" id="2.40.100.10">
    <property type="entry name" value="Cyclophilin-like"/>
    <property type="match status" value="1"/>
</dbReference>